<proteinExistence type="predicted"/>
<accession>A0A1V3WDS0</accession>
<organism evidence="1 2">
    <name type="scientific">Mycobacterium kansasii</name>
    <dbReference type="NCBI Taxonomy" id="1768"/>
    <lineage>
        <taxon>Bacteria</taxon>
        <taxon>Bacillati</taxon>
        <taxon>Actinomycetota</taxon>
        <taxon>Actinomycetes</taxon>
        <taxon>Mycobacteriales</taxon>
        <taxon>Mycobacteriaceae</taxon>
        <taxon>Mycobacterium</taxon>
    </lineage>
</organism>
<sequence length="51" mass="5248">MAGMVSTVAARPSLHARQGIRCGGANAGAGARVHRLAAPRPLTNLVVRLMN</sequence>
<evidence type="ECO:0000313" key="1">
    <source>
        <dbReference type="EMBL" id="OOK64576.1"/>
    </source>
</evidence>
<dbReference type="EMBL" id="MVBM01000012">
    <property type="protein sequence ID" value="OOK64576.1"/>
    <property type="molecule type" value="Genomic_DNA"/>
</dbReference>
<evidence type="ECO:0000313" key="2">
    <source>
        <dbReference type="Proteomes" id="UP000189229"/>
    </source>
</evidence>
<dbReference type="AlphaFoldDB" id="A0A1V3WDS0"/>
<protein>
    <submittedName>
        <fullName evidence="1">Uncharacterized protein</fullName>
    </submittedName>
</protein>
<comment type="caution">
    <text evidence="1">The sequence shown here is derived from an EMBL/GenBank/DDBJ whole genome shotgun (WGS) entry which is preliminary data.</text>
</comment>
<reference evidence="1 2" key="1">
    <citation type="submission" date="2017-02" db="EMBL/GenBank/DDBJ databases">
        <title>Complete genome sequences of Mycobacterium kansasii strains isolated from rhesus macaques.</title>
        <authorList>
            <person name="Panda A."/>
            <person name="Nagaraj S."/>
            <person name="Zhao X."/>
            <person name="Tettelin H."/>
            <person name="Detolla L.J."/>
        </authorList>
    </citation>
    <scope>NUCLEOTIDE SEQUENCE [LARGE SCALE GENOMIC DNA]</scope>
    <source>
        <strain evidence="1 2">11-3813</strain>
    </source>
</reference>
<name>A0A1V3WDS0_MYCKA</name>
<dbReference type="Proteomes" id="UP000189229">
    <property type="component" value="Unassembled WGS sequence"/>
</dbReference>
<gene>
    <name evidence="1" type="ORF">BZL30_9163</name>
</gene>